<dbReference type="RefSeq" id="WP_356710861.1">
    <property type="nucleotide sequence ID" value="NZ_JBEXIP010000019.1"/>
</dbReference>
<gene>
    <name evidence="2" type="ORF">ABZV61_23295</name>
</gene>
<keyword evidence="3" id="KW-1185">Reference proteome</keyword>
<dbReference type="InterPro" id="IPR029045">
    <property type="entry name" value="ClpP/crotonase-like_dom_sf"/>
</dbReference>
<evidence type="ECO:0000313" key="2">
    <source>
        <dbReference type="EMBL" id="MET8435656.1"/>
    </source>
</evidence>
<protein>
    <recommendedName>
        <fullName evidence="4">Enoyl-CoA hydratase</fullName>
    </recommendedName>
</protein>
<proteinExistence type="predicted"/>
<dbReference type="SUPFAM" id="SSF52096">
    <property type="entry name" value="ClpP/crotonase"/>
    <property type="match status" value="1"/>
</dbReference>
<feature type="compositionally biased region" description="Polar residues" evidence="1">
    <location>
        <begin position="49"/>
        <end position="62"/>
    </location>
</feature>
<evidence type="ECO:0008006" key="4">
    <source>
        <dbReference type="Google" id="ProtNLM"/>
    </source>
</evidence>
<dbReference type="Gene3D" id="3.30.300.220">
    <property type="match status" value="1"/>
</dbReference>
<accession>A0ABV2UCT2</accession>
<dbReference type="Proteomes" id="UP001550044">
    <property type="component" value="Unassembled WGS sequence"/>
</dbReference>
<comment type="caution">
    <text evidence="2">The sequence shown here is derived from an EMBL/GenBank/DDBJ whole genome shotgun (WGS) entry which is preliminary data.</text>
</comment>
<dbReference type="EMBL" id="JBEXIP010000019">
    <property type="protein sequence ID" value="MET8435656.1"/>
    <property type="molecule type" value="Genomic_DNA"/>
</dbReference>
<reference evidence="2 3" key="1">
    <citation type="submission" date="2024-06" db="EMBL/GenBank/DDBJ databases">
        <title>The Natural Products Discovery Center: Release of the First 8490 Sequenced Strains for Exploring Actinobacteria Biosynthetic Diversity.</title>
        <authorList>
            <person name="Kalkreuter E."/>
            <person name="Kautsar S.A."/>
            <person name="Yang D."/>
            <person name="Bader C.D."/>
            <person name="Teijaro C.N."/>
            <person name="Fluegel L."/>
            <person name="Davis C.M."/>
            <person name="Simpson J.R."/>
            <person name="Lauterbach L."/>
            <person name="Steele A.D."/>
            <person name="Gui C."/>
            <person name="Meng S."/>
            <person name="Li G."/>
            <person name="Viehrig K."/>
            <person name="Ye F."/>
            <person name="Su P."/>
            <person name="Kiefer A.F."/>
            <person name="Nichols A."/>
            <person name="Cepeda A.J."/>
            <person name="Yan W."/>
            <person name="Fan B."/>
            <person name="Jiang Y."/>
            <person name="Adhikari A."/>
            <person name="Zheng C.-J."/>
            <person name="Schuster L."/>
            <person name="Cowan T.M."/>
            <person name="Smanski M.J."/>
            <person name="Chevrette M.G."/>
            <person name="De Carvalho L.P.S."/>
            <person name="Shen B."/>
        </authorList>
    </citation>
    <scope>NUCLEOTIDE SEQUENCE [LARGE SCALE GENOMIC DNA]</scope>
    <source>
        <strain evidence="2 3">NPDC005137</strain>
    </source>
</reference>
<evidence type="ECO:0000313" key="3">
    <source>
        <dbReference type="Proteomes" id="UP001550044"/>
    </source>
</evidence>
<name>A0ABV2UCT2_9ACTN</name>
<evidence type="ECO:0000256" key="1">
    <source>
        <dbReference type="SAM" id="MobiDB-lite"/>
    </source>
</evidence>
<feature type="region of interest" description="Disordered" evidence="1">
    <location>
        <begin position="43"/>
        <end position="62"/>
    </location>
</feature>
<sequence length="62" mass="6388">MPTITLNRPARKNAVDHEVAARLVSASDQLDADPELSVGVLTGAGGVCQSPTSQPASDSQEQ</sequence>
<organism evidence="2 3">
    <name type="scientific">Streptomyces sp. 900116325</name>
    <dbReference type="NCBI Taxonomy" id="3154295"/>
    <lineage>
        <taxon>Bacteria</taxon>
        <taxon>Bacillati</taxon>
        <taxon>Actinomycetota</taxon>
        <taxon>Actinomycetes</taxon>
        <taxon>Kitasatosporales</taxon>
        <taxon>Streptomycetaceae</taxon>
        <taxon>Streptomyces</taxon>
    </lineage>
</organism>